<accession>A0A1X1QVW6</accession>
<dbReference type="Proteomes" id="UP000193484">
    <property type="component" value="Unassembled WGS sequence"/>
</dbReference>
<dbReference type="Pfam" id="PF20171">
    <property type="entry name" value="OpcA_G6PD_C"/>
    <property type="match status" value="1"/>
</dbReference>
<sequence>MIIDLPATTTNDVNRRLVRLREEQGVLTMGRVLTLVIAPDADTAVEEAIAAANFASHEHPCRVIVVGPADRAAAEPRLDAQIRVGQDAGAGEVVVLRLSGPLAEHAEAVVTPFLLPDTPVVTWWPDTDPDRPAEHPLGRLAVRRITDATGSPDPLAALRGRLAGYTAGDTDLGWARITYWRALLTSAVDQDCEQPIRSARVAGRAAEPALDLLAGWLAARLGCPVRREVADHPRVELVRDTETITLSRPQDGVTATLSRTGRPDAHLPLTYRGTPDCLAEDLRRFTADDIYLEALRGLDHVEYP</sequence>
<name>A0A1X1QVW6_MYCFA</name>
<dbReference type="InterPro" id="IPR004555">
    <property type="entry name" value="G6PDH_assembly_OpcA"/>
</dbReference>
<reference evidence="1 2" key="1">
    <citation type="submission" date="2016-01" db="EMBL/GenBank/DDBJ databases">
        <title>The new phylogeny of the genus Mycobacterium.</title>
        <authorList>
            <person name="Tarcisio F."/>
            <person name="Conor M."/>
            <person name="Antonella G."/>
            <person name="Elisabetta G."/>
            <person name="Giulia F.S."/>
            <person name="Sara T."/>
            <person name="Anna F."/>
            <person name="Clotilde B."/>
            <person name="Roberto B."/>
            <person name="Veronica D.S."/>
            <person name="Fabio R."/>
            <person name="Monica P."/>
            <person name="Olivier J."/>
            <person name="Enrico T."/>
            <person name="Nicola S."/>
        </authorList>
    </citation>
    <scope>NUCLEOTIDE SEQUENCE [LARGE SCALE GENOMIC DNA]</scope>
    <source>
        <strain evidence="1 2">DSM 44179</strain>
    </source>
</reference>
<keyword evidence="2" id="KW-1185">Reference proteome</keyword>
<dbReference type="Pfam" id="PF10128">
    <property type="entry name" value="OpcA_G6PD_assem"/>
    <property type="match status" value="1"/>
</dbReference>
<dbReference type="NCBIfam" id="TIGR00534">
    <property type="entry name" value="OpcA"/>
    <property type="match status" value="1"/>
</dbReference>
<dbReference type="InterPro" id="IPR046801">
    <property type="entry name" value="OpcA_G6PD_N"/>
</dbReference>
<dbReference type="EMBL" id="LQOJ01000082">
    <property type="protein sequence ID" value="ORU95419.1"/>
    <property type="molecule type" value="Genomic_DNA"/>
</dbReference>
<organism evidence="1 2">
    <name type="scientific">Mycolicibacterium fallax</name>
    <name type="common">Mycobacterium fallax</name>
    <dbReference type="NCBI Taxonomy" id="1793"/>
    <lineage>
        <taxon>Bacteria</taxon>
        <taxon>Bacillati</taxon>
        <taxon>Actinomycetota</taxon>
        <taxon>Actinomycetes</taxon>
        <taxon>Mycobacteriales</taxon>
        <taxon>Mycobacteriaceae</taxon>
        <taxon>Mycolicibacterium</taxon>
    </lineage>
</organism>
<dbReference type="PANTHER" id="PTHR38658:SF1">
    <property type="entry name" value="OXPP CYCLE PROTEIN OPCA-RELATED"/>
    <property type="match status" value="1"/>
</dbReference>
<evidence type="ECO:0000313" key="2">
    <source>
        <dbReference type="Proteomes" id="UP000193484"/>
    </source>
</evidence>
<proteinExistence type="predicted"/>
<dbReference type="PANTHER" id="PTHR38658">
    <property type="entry name" value="OXPP CYCLE PROTEIN OPCA-RELATED"/>
    <property type="match status" value="1"/>
</dbReference>
<protein>
    <submittedName>
        <fullName evidence="1">Oxidoreductase</fullName>
    </submittedName>
</protein>
<dbReference type="AlphaFoldDB" id="A0A1X1QVW6"/>
<comment type="caution">
    <text evidence="1">The sequence shown here is derived from an EMBL/GenBank/DDBJ whole genome shotgun (WGS) entry which is preliminary data.</text>
</comment>
<dbReference type="STRING" id="1793.AWC04_19960"/>
<dbReference type="InterPro" id="IPR046802">
    <property type="entry name" value="OpcA_G6PD_C"/>
</dbReference>
<dbReference type="RefSeq" id="WP_085101205.1">
    <property type="nucleotide sequence ID" value="NZ_AP022603.1"/>
</dbReference>
<dbReference type="OrthoDB" id="128564at2"/>
<evidence type="ECO:0000313" key="1">
    <source>
        <dbReference type="EMBL" id="ORU95419.1"/>
    </source>
</evidence>
<gene>
    <name evidence="1" type="ORF">AWC04_19960</name>
</gene>